<dbReference type="AlphaFoldDB" id="A0A1G6TUJ9"/>
<evidence type="ECO:0000256" key="1">
    <source>
        <dbReference type="RuleBase" id="RU000363"/>
    </source>
</evidence>
<organism evidence="2 3">
    <name type="scientific">Ruegeria marina</name>
    <dbReference type="NCBI Taxonomy" id="639004"/>
    <lineage>
        <taxon>Bacteria</taxon>
        <taxon>Pseudomonadati</taxon>
        <taxon>Pseudomonadota</taxon>
        <taxon>Alphaproteobacteria</taxon>
        <taxon>Rhodobacterales</taxon>
        <taxon>Roseobacteraceae</taxon>
        <taxon>Ruegeria</taxon>
    </lineage>
</organism>
<dbReference type="InterPro" id="IPR052184">
    <property type="entry name" value="SDR_enzymes"/>
</dbReference>
<keyword evidence="3" id="KW-1185">Reference proteome</keyword>
<dbReference type="OrthoDB" id="9785826at2"/>
<dbReference type="PRINTS" id="PR00080">
    <property type="entry name" value="SDRFAMILY"/>
</dbReference>
<dbReference type="SUPFAM" id="SSF51735">
    <property type="entry name" value="NAD(P)-binding Rossmann-fold domains"/>
    <property type="match status" value="1"/>
</dbReference>
<dbReference type="InterPro" id="IPR002347">
    <property type="entry name" value="SDR_fam"/>
</dbReference>
<accession>A0A1G6TUJ9</accession>
<dbReference type="STRING" id="639004.SAMN04488239_106176"/>
<proteinExistence type="inferred from homology"/>
<protein>
    <submittedName>
        <fullName evidence="2">NADP-dependent 3-hydroxy acid dehydrogenase YdfG</fullName>
    </submittedName>
</protein>
<dbReference type="InterPro" id="IPR036291">
    <property type="entry name" value="NAD(P)-bd_dom_sf"/>
</dbReference>
<dbReference type="PANTHER" id="PTHR45458:SF1">
    <property type="entry name" value="SHORT CHAIN DEHYDROGENASE"/>
    <property type="match status" value="1"/>
</dbReference>
<dbReference type="Gene3D" id="3.40.50.720">
    <property type="entry name" value="NAD(P)-binding Rossmann-like Domain"/>
    <property type="match status" value="1"/>
</dbReference>
<dbReference type="GO" id="GO:0016616">
    <property type="term" value="F:oxidoreductase activity, acting on the CH-OH group of donors, NAD or NADP as acceptor"/>
    <property type="evidence" value="ECO:0007669"/>
    <property type="project" value="TreeGrafter"/>
</dbReference>
<dbReference type="Pfam" id="PF00106">
    <property type="entry name" value="adh_short"/>
    <property type="match status" value="1"/>
</dbReference>
<comment type="similarity">
    <text evidence="1">Belongs to the short-chain dehydrogenases/reductases (SDR) family.</text>
</comment>
<evidence type="ECO:0000313" key="2">
    <source>
        <dbReference type="EMBL" id="SDD32136.1"/>
    </source>
</evidence>
<name>A0A1G6TUJ9_9RHOB</name>
<sequence length="212" mass="21933">MHVLITGANRGVGKALADLYRAAGSRVTGTARDGSAEITLDVTDAAAHRNMASALSGQPVDLLICNAGVYLDKGQKIEGYPAQMWADTFATNVTGVFLTVQALLPNLRAARGKVAIISSQMASHTRAPGGSYIYRASKAAALNLGRNLAADLAADGIAVGIYHPGWVQTDMGGGAADIGKDEAAAGLAARFADLSLETTGCFETWDGRAHPY</sequence>
<dbReference type="PANTHER" id="PTHR45458">
    <property type="entry name" value="SHORT-CHAIN DEHYDROGENASE/REDUCTASE SDR"/>
    <property type="match status" value="1"/>
</dbReference>
<reference evidence="3" key="1">
    <citation type="submission" date="2016-10" db="EMBL/GenBank/DDBJ databases">
        <authorList>
            <person name="Varghese N."/>
            <person name="Submissions S."/>
        </authorList>
    </citation>
    <scope>NUCLEOTIDE SEQUENCE [LARGE SCALE GENOMIC DNA]</scope>
    <source>
        <strain evidence="3">CGMCC 1.9108</strain>
    </source>
</reference>
<evidence type="ECO:0000313" key="3">
    <source>
        <dbReference type="Proteomes" id="UP000199628"/>
    </source>
</evidence>
<dbReference type="PRINTS" id="PR00081">
    <property type="entry name" value="GDHRDH"/>
</dbReference>
<dbReference type="EMBL" id="FMZV01000006">
    <property type="protein sequence ID" value="SDD32136.1"/>
    <property type="molecule type" value="Genomic_DNA"/>
</dbReference>
<dbReference type="Proteomes" id="UP000199628">
    <property type="component" value="Unassembled WGS sequence"/>
</dbReference>
<dbReference type="RefSeq" id="WP_093031039.1">
    <property type="nucleotide sequence ID" value="NZ_FMZV01000006.1"/>
</dbReference>
<gene>
    <name evidence="2" type="ORF">SAMN04488239_106176</name>
</gene>